<dbReference type="EnsemblMetazoa" id="G473.1">
    <property type="protein sequence ID" value="G473.1:cds"/>
    <property type="gene ID" value="G473"/>
</dbReference>
<evidence type="ECO:0000259" key="4">
    <source>
        <dbReference type="PROSITE" id="PS50948"/>
    </source>
</evidence>
<dbReference type="GO" id="GO:0098632">
    <property type="term" value="F:cell-cell adhesion mediator activity"/>
    <property type="evidence" value="ECO:0007669"/>
    <property type="project" value="TreeGrafter"/>
</dbReference>
<organism evidence="6 7">
    <name type="scientific">Magallana gigas</name>
    <name type="common">Pacific oyster</name>
    <name type="synonym">Crassostrea gigas</name>
    <dbReference type="NCBI Taxonomy" id="29159"/>
    <lineage>
        <taxon>Eukaryota</taxon>
        <taxon>Metazoa</taxon>
        <taxon>Spiralia</taxon>
        <taxon>Lophotrochozoa</taxon>
        <taxon>Mollusca</taxon>
        <taxon>Bivalvia</taxon>
        <taxon>Autobranchia</taxon>
        <taxon>Pteriomorphia</taxon>
        <taxon>Ostreida</taxon>
        <taxon>Ostreoidea</taxon>
        <taxon>Ostreidae</taxon>
        <taxon>Magallana</taxon>
    </lineage>
</organism>
<dbReference type="Pfam" id="PF07648">
    <property type="entry name" value="Kazal_2"/>
    <property type="match status" value="1"/>
</dbReference>
<dbReference type="PROSITE" id="PS51465">
    <property type="entry name" value="KAZAL_2"/>
    <property type="match status" value="1"/>
</dbReference>
<feature type="domain" description="Ig-like" evidence="3">
    <location>
        <begin position="964"/>
        <end position="1039"/>
    </location>
</feature>
<evidence type="ECO:0000313" key="7">
    <source>
        <dbReference type="Proteomes" id="UP000005408"/>
    </source>
</evidence>
<evidence type="ECO:0000259" key="3">
    <source>
        <dbReference type="PROSITE" id="PS50835"/>
    </source>
</evidence>
<dbReference type="Gene3D" id="2.60.40.10">
    <property type="entry name" value="Immunoglobulins"/>
    <property type="match status" value="1"/>
</dbReference>
<protein>
    <recommendedName>
        <fullName evidence="8">Follistatin-related protein 5</fullName>
    </recommendedName>
</protein>
<dbReference type="GO" id="GO:0030424">
    <property type="term" value="C:axon"/>
    <property type="evidence" value="ECO:0007669"/>
    <property type="project" value="TreeGrafter"/>
</dbReference>
<dbReference type="InterPro" id="IPR003598">
    <property type="entry name" value="Ig_sub2"/>
</dbReference>
<keyword evidence="7" id="KW-1185">Reference proteome</keyword>
<feature type="domain" description="Kazal-like" evidence="5">
    <location>
        <begin position="384"/>
        <end position="431"/>
    </location>
</feature>
<dbReference type="SUPFAM" id="SSF100895">
    <property type="entry name" value="Kazal-type serine protease inhibitors"/>
    <property type="match status" value="1"/>
</dbReference>
<feature type="compositionally biased region" description="Basic and acidic residues" evidence="2">
    <location>
        <begin position="812"/>
        <end position="823"/>
    </location>
</feature>
<feature type="compositionally biased region" description="Polar residues" evidence="2">
    <location>
        <begin position="244"/>
        <end position="254"/>
    </location>
</feature>
<feature type="region of interest" description="Disordered" evidence="2">
    <location>
        <begin position="224"/>
        <end position="363"/>
    </location>
</feature>
<evidence type="ECO:0000259" key="5">
    <source>
        <dbReference type="PROSITE" id="PS51465"/>
    </source>
</evidence>
<dbReference type="InterPro" id="IPR036058">
    <property type="entry name" value="Kazal_dom_sf"/>
</dbReference>
<evidence type="ECO:0000256" key="1">
    <source>
        <dbReference type="ARBA" id="ARBA00023319"/>
    </source>
</evidence>
<dbReference type="InterPro" id="IPR007110">
    <property type="entry name" value="Ig-like_dom"/>
</dbReference>
<dbReference type="InterPro" id="IPR013783">
    <property type="entry name" value="Ig-like_fold"/>
</dbReference>
<reference evidence="6" key="1">
    <citation type="submission" date="2022-08" db="UniProtKB">
        <authorList>
            <consortium name="EnsemblMetazoa"/>
        </authorList>
    </citation>
    <scope>IDENTIFICATION</scope>
    <source>
        <strain evidence="6">05x7-T-G4-1.051#20</strain>
    </source>
</reference>
<feature type="compositionally biased region" description="Low complexity" evidence="2">
    <location>
        <begin position="324"/>
        <end position="333"/>
    </location>
</feature>
<feature type="domain" description="Ig-like" evidence="3">
    <location>
        <begin position="1058"/>
        <end position="1145"/>
    </location>
</feature>
<dbReference type="GO" id="GO:0005886">
    <property type="term" value="C:plasma membrane"/>
    <property type="evidence" value="ECO:0007669"/>
    <property type="project" value="TreeGrafter"/>
</dbReference>
<dbReference type="Gene3D" id="3.30.60.30">
    <property type="match status" value="1"/>
</dbReference>
<feature type="compositionally biased region" description="Polar residues" evidence="2">
    <location>
        <begin position="104"/>
        <end position="117"/>
    </location>
</feature>
<feature type="domain" description="Apple" evidence="4">
    <location>
        <begin position="619"/>
        <end position="690"/>
    </location>
</feature>
<evidence type="ECO:0000313" key="6">
    <source>
        <dbReference type="EnsemblMetazoa" id="G473.1:cds"/>
    </source>
</evidence>
<dbReference type="SUPFAM" id="SSF48726">
    <property type="entry name" value="Immunoglobulin"/>
    <property type="match status" value="2"/>
</dbReference>
<dbReference type="SMART" id="SM00409">
    <property type="entry name" value="IG"/>
    <property type="match status" value="2"/>
</dbReference>
<dbReference type="Proteomes" id="UP000005408">
    <property type="component" value="Unassembled WGS sequence"/>
</dbReference>
<dbReference type="SMART" id="SM00280">
    <property type="entry name" value="KAZAL"/>
    <property type="match status" value="1"/>
</dbReference>
<dbReference type="SMART" id="SM00408">
    <property type="entry name" value="IGc2"/>
    <property type="match status" value="2"/>
</dbReference>
<dbReference type="SUPFAM" id="SSF75011">
    <property type="entry name" value="3-carboxy-cis,cis-mucoante lactonizing enzyme"/>
    <property type="match status" value="1"/>
</dbReference>
<dbReference type="Gene3D" id="2.130.10.10">
    <property type="entry name" value="YVTN repeat-like/Quinoprotein amine dehydrogenase"/>
    <property type="match status" value="1"/>
</dbReference>
<dbReference type="Pfam" id="PF13927">
    <property type="entry name" value="Ig_3"/>
    <property type="match status" value="1"/>
</dbReference>
<feature type="compositionally biased region" description="Basic and acidic residues" evidence="2">
    <location>
        <begin position="226"/>
        <end position="241"/>
    </location>
</feature>
<dbReference type="PANTHER" id="PTHR10075:SF100">
    <property type="entry name" value="FASCICLIN-2"/>
    <property type="match status" value="1"/>
</dbReference>
<sequence length="1569" mass="176600">MKRFSSIMIKQFLDLPYPGMKSVRSLVVFGLLCCLSEARPHEKKHGTLYNDPGYIGYWRPPAMNKIYYPEMETQSAETKGEKSVGSKQLDSLNSGRVEDAVLQTSTHKVAEKSTSTAAPKHKAEAQHISVTAAPEHQAQEQHSSISTKAPQHQTDLSRIVEDTQNKDKMSGKAKDMSPKSKITSVKLTIQDEGSSSKWNDQMTEVIKEVYGGELPYSENNIVLDDESGKNADKANKEEELAPSRVNQSPDLNEQIPEKSTQKSTTLKIKDNLETNTEEDSMQKVVRKIQETKVEQAATKTKQEPTPMPTLTHQKQEVKGSKVKVSSTTAAPSTRPNPPTTRPTRVTPVSERKTEPKLVPSKPHAPCKTDIDCRAGRVCHAGSCVCGDETLCARHTHPVCGSDGIVYPSHCELHRQACLHHRHIKVDSEGTACANQNKNPPTTVATKNNTLIRGVRCEYRIHEKTEGVLWGKPVVTTKANSWDSCLDRCEQRENCVGFEYAAENSLCAFFENGQDLSFWPNPKMTFYEVVRCKHTQDDRKCSYEQIKVNSDNVFMMCDVSVSFLPDIVGCQAACEDCKAFTYLQGACQVYHDEVCVNMLNELGKNHYIKHCHNTETNSSCHILEVTPGRSPYMCSKATSSLSTLLDCHDTCLRGHCEAFKFLKDSFCEIYFDKSCLEMLKKGRENYYVKRCANPKDCSYHEVQLPASVPCEIRLDKMSSFQDCRDACEDCMAIKYNYSTGECHTYHQESCITQKSVNFIKRDCGQTQDVTSTPEPVLLRVKRPDSTAKPVKPLTLDNDDKSKIVLPSETPVDQTEKAPEIKVSLERINPGPSSSSQGEGKGNDLSPKKLRDRVEEAMFSELCSLQEYTQMKAEVLRYHCVRFQEKDCSPQALYSKKDYLASLMFSYYDKNMDNTIVRDEIWEIWVTEPFQRMFASCTLMDMFRFENILDDEIQEGEFLKAFDLKPAAFEESFQEVPTLATVGNGLELRCGISPSSENSHIIWSRHNIDLETISFPGIAVFSDGTLYFESVGIHHIGNWTCYDKYRSGFKQVHTLQINIPPIVKVSPSSMMLPVSGVDIFLHCHVTGIPRPTIQWQFNDKVIPVRPDHYARIHENGTLIIKSSNYQRDSGAYKCQAKNVAGNSEDIAMVYIQKPNRTENHLYSKQSSRQETFFVFHQTGYSAYNPSGCYTKRQVHSSFGHLKYIPEELDAPIHLCDQRKDCNWGPSVNVQNKFLYIAQPTENRVVVIDAVQTMNPVEFVRTDLFPAKLYYVEHLDEVWVLCWNSDKNTGSKTIVVIKEASSDTRHSMVHTQPIGYKFDLVQDMFIPPTSELHQNMRYGYVVHSEQHNLFKIELESMRYTKSLDLESFACLPQEVAFIPLGGHILVKCKPTNGPSGPETTQILIDLITDTPVSNITLPGTPYVSPDSKHVVSVDKETGKVHIAKVKENGEISKMTEVTVSSKVSDVTFFPSKDGHGYNIVMTSQELPEIYSVQLNNGKITSLKGMGEPPKMTLNPFTPVSRSVVGGDVFSKYFATPSKDTLMILNGQDMYIDCQLSGLKNPDKVAYNVASVA</sequence>
<dbReference type="Pfam" id="PF00024">
    <property type="entry name" value="PAN_1"/>
    <property type="match status" value="1"/>
</dbReference>
<feature type="compositionally biased region" description="Polar residues" evidence="2">
    <location>
        <begin position="140"/>
        <end position="154"/>
    </location>
</feature>
<feature type="region of interest" description="Disordered" evidence="2">
    <location>
        <begin position="104"/>
        <end position="154"/>
    </location>
</feature>
<dbReference type="CDD" id="cd00104">
    <property type="entry name" value="KAZAL_FS"/>
    <property type="match status" value="1"/>
</dbReference>
<dbReference type="InterPro" id="IPR003599">
    <property type="entry name" value="Ig_sub"/>
</dbReference>
<dbReference type="InterPro" id="IPR003609">
    <property type="entry name" value="Pan_app"/>
</dbReference>
<dbReference type="InterPro" id="IPR036179">
    <property type="entry name" value="Ig-like_dom_sf"/>
</dbReference>
<feature type="domain" description="Apple" evidence="4">
    <location>
        <begin position="456"/>
        <end position="531"/>
    </location>
</feature>
<dbReference type="GO" id="GO:0007411">
    <property type="term" value="P:axon guidance"/>
    <property type="evidence" value="ECO:0007669"/>
    <property type="project" value="TreeGrafter"/>
</dbReference>
<proteinExistence type="predicted"/>
<evidence type="ECO:0000256" key="2">
    <source>
        <dbReference type="SAM" id="MobiDB-lite"/>
    </source>
</evidence>
<dbReference type="GO" id="GO:0007156">
    <property type="term" value="P:homophilic cell adhesion via plasma membrane adhesion molecules"/>
    <property type="evidence" value="ECO:0007669"/>
    <property type="project" value="TreeGrafter"/>
</dbReference>
<evidence type="ECO:0008006" key="8">
    <source>
        <dbReference type="Google" id="ProtNLM"/>
    </source>
</evidence>
<dbReference type="InterPro" id="IPR002350">
    <property type="entry name" value="Kazal_dom"/>
</dbReference>
<dbReference type="GO" id="GO:0070593">
    <property type="term" value="P:dendrite self-avoidance"/>
    <property type="evidence" value="ECO:0007669"/>
    <property type="project" value="TreeGrafter"/>
</dbReference>
<accession>A0A8W8NC55</accession>
<name>A0A8W8NC55_MAGGI</name>
<dbReference type="InterPro" id="IPR015943">
    <property type="entry name" value="WD40/YVTN_repeat-like_dom_sf"/>
</dbReference>
<dbReference type="PROSITE" id="PS50835">
    <property type="entry name" value="IG_LIKE"/>
    <property type="match status" value="2"/>
</dbReference>
<dbReference type="PANTHER" id="PTHR10075">
    <property type="entry name" value="BASIGIN RELATED"/>
    <property type="match status" value="1"/>
</dbReference>
<keyword evidence="1" id="KW-0393">Immunoglobulin domain</keyword>
<feature type="region of interest" description="Disordered" evidence="2">
    <location>
        <begin position="765"/>
        <end position="845"/>
    </location>
</feature>
<dbReference type="PROSITE" id="PS50948">
    <property type="entry name" value="PAN"/>
    <property type="match status" value="2"/>
</dbReference>